<dbReference type="Gene3D" id="3.40.50.150">
    <property type="entry name" value="Vaccinia Virus protein VP39"/>
    <property type="match status" value="1"/>
</dbReference>
<protein>
    <recommendedName>
        <fullName evidence="3">16S rRNA (cytosine(967)-C(5))-methyltransferase</fullName>
        <ecNumber evidence="3">2.1.1.176</ecNumber>
    </recommendedName>
    <alternativeName>
        <fullName evidence="10">16S rRNA m5C967 methyltransferase</fullName>
    </alternativeName>
    <alternativeName>
        <fullName evidence="11">rRNA (cytosine-C(5)-)-methyltransferase RsmB</fullName>
    </alternativeName>
</protein>
<evidence type="ECO:0000256" key="5">
    <source>
        <dbReference type="ARBA" id="ARBA00022552"/>
    </source>
</evidence>
<keyword evidence="6 13" id="KW-0489">Methyltransferase</keyword>
<dbReference type="FunFam" id="3.40.50.150:FF:000022">
    <property type="entry name" value="Ribosomal RNA small subunit methyltransferase B"/>
    <property type="match status" value="1"/>
</dbReference>
<gene>
    <name evidence="15" type="primary">rsmB</name>
    <name evidence="15" type="ORF">HZF06_10410</name>
</gene>
<feature type="binding site" evidence="13">
    <location>
        <position position="306"/>
    </location>
    <ligand>
        <name>S-adenosyl-L-methionine</name>
        <dbReference type="ChEBI" id="CHEBI:59789"/>
    </ligand>
</feature>
<dbReference type="PROSITE" id="PS51686">
    <property type="entry name" value="SAM_MT_RSMB_NOP"/>
    <property type="match status" value="1"/>
</dbReference>
<dbReference type="CDD" id="cd02440">
    <property type="entry name" value="AdoMet_MTases"/>
    <property type="match status" value="1"/>
</dbReference>
<feature type="binding site" evidence="13">
    <location>
        <position position="324"/>
    </location>
    <ligand>
        <name>S-adenosyl-L-methionine</name>
        <dbReference type="ChEBI" id="CHEBI:59789"/>
    </ligand>
</feature>
<comment type="catalytic activity">
    <reaction evidence="12">
        <text>cytidine(967) in 16S rRNA + S-adenosyl-L-methionine = 5-methylcytidine(967) in 16S rRNA + S-adenosyl-L-homocysteine + H(+)</text>
        <dbReference type="Rhea" id="RHEA:42748"/>
        <dbReference type="Rhea" id="RHEA-COMP:10219"/>
        <dbReference type="Rhea" id="RHEA-COMP:10220"/>
        <dbReference type="ChEBI" id="CHEBI:15378"/>
        <dbReference type="ChEBI" id="CHEBI:57856"/>
        <dbReference type="ChEBI" id="CHEBI:59789"/>
        <dbReference type="ChEBI" id="CHEBI:74483"/>
        <dbReference type="ChEBI" id="CHEBI:82748"/>
        <dbReference type="EC" id="2.1.1.176"/>
    </reaction>
</comment>
<dbReference type="InterPro" id="IPR023267">
    <property type="entry name" value="RCMT"/>
</dbReference>
<evidence type="ECO:0000259" key="14">
    <source>
        <dbReference type="PROSITE" id="PS51686"/>
    </source>
</evidence>
<evidence type="ECO:0000256" key="6">
    <source>
        <dbReference type="ARBA" id="ARBA00022603"/>
    </source>
</evidence>
<dbReference type="GO" id="GO:0008649">
    <property type="term" value="F:rRNA methyltransferase activity"/>
    <property type="evidence" value="ECO:0007669"/>
    <property type="project" value="InterPro"/>
</dbReference>
<dbReference type="AlphaFoldDB" id="A0A7D6ZX49"/>
<feature type="binding site" evidence="13">
    <location>
        <position position="279"/>
    </location>
    <ligand>
        <name>S-adenosyl-L-methionine</name>
        <dbReference type="ChEBI" id="CHEBI:59789"/>
    </ligand>
</feature>
<evidence type="ECO:0000256" key="11">
    <source>
        <dbReference type="ARBA" id="ARBA00031088"/>
    </source>
</evidence>
<dbReference type="Gene3D" id="1.10.940.10">
    <property type="entry name" value="NusB-like"/>
    <property type="match status" value="1"/>
</dbReference>
<dbReference type="GO" id="GO:0005737">
    <property type="term" value="C:cytoplasm"/>
    <property type="evidence" value="ECO:0007669"/>
    <property type="project" value="UniProtKB-SubCell"/>
</dbReference>
<keyword evidence="9 13" id="KW-0694">RNA-binding</keyword>
<organism evidence="15 16">
    <name type="scientific">Clostridium intestinale</name>
    <dbReference type="NCBI Taxonomy" id="36845"/>
    <lineage>
        <taxon>Bacteria</taxon>
        <taxon>Bacillati</taxon>
        <taxon>Bacillota</taxon>
        <taxon>Clostridia</taxon>
        <taxon>Eubacteriales</taxon>
        <taxon>Clostridiaceae</taxon>
        <taxon>Clostridium</taxon>
    </lineage>
</organism>
<dbReference type="PANTHER" id="PTHR22807:SF53">
    <property type="entry name" value="RIBOSOMAL RNA SMALL SUBUNIT METHYLTRANSFERASE B-RELATED"/>
    <property type="match status" value="1"/>
</dbReference>
<keyword evidence="7 13" id="KW-0808">Transferase</keyword>
<dbReference type="GO" id="GO:0003723">
    <property type="term" value="F:RNA binding"/>
    <property type="evidence" value="ECO:0007669"/>
    <property type="project" value="UniProtKB-UniRule"/>
</dbReference>
<evidence type="ECO:0000256" key="1">
    <source>
        <dbReference type="ARBA" id="ARBA00002724"/>
    </source>
</evidence>
<dbReference type="SUPFAM" id="SSF48013">
    <property type="entry name" value="NusB-like"/>
    <property type="match status" value="1"/>
</dbReference>
<keyword evidence="8 13" id="KW-0949">S-adenosyl-L-methionine</keyword>
<dbReference type="Proteomes" id="UP000512286">
    <property type="component" value="Chromosome"/>
</dbReference>
<dbReference type="InterPro" id="IPR029063">
    <property type="entry name" value="SAM-dependent_MTases_sf"/>
</dbReference>
<dbReference type="Pfam" id="PF01189">
    <property type="entry name" value="Methyltr_RsmB-F"/>
    <property type="match status" value="1"/>
</dbReference>
<dbReference type="InterPro" id="IPR001678">
    <property type="entry name" value="MeTrfase_RsmB-F_NOP2_dom"/>
</dbReference>
<dbReference type="PRINTS" id="PR02008">
    <property type="entry name" value="RCMTFAMILY"/>
</dbReference>
<evidence type="ECO:0000256" key="9">
    <source>
        <dbReference type="ARBA" id="ARBA00022884"/>
    </source>
</evidence>
<dbReference type="EMBL" id="CP059378">
    <property type="protein sequence ID" value="QLY81973.1"/>
    <property type="molecule type" value="Genomic_DNA"/>
</dbReference>
<evidence type="ECO:0000313" key="15">
    <source>
        <dbReference type="EMBL" id="QLY81973.1"/>
    </source>
</evidence>
<comment type="function">
    <text evidence="1">Specifically methylates the cytosine at position 967 (m5C967) of 16S rRNA.</text>
</comment>
<name>A0A7D6ZX49_9CLOT</name>
<dbReference type="InterPro" id="IPR004573">
    <property type="entry name" value="rRNA_ssu_MeTfrase_B"/>
</dbReference>
<comment type="subcellular location">
    <subcellularLocation>
        <location evidence="2">Cytoplasm</location>
    </subcellularLocation>
</comment>
<keyword evidence="4" id="KW-0963">Cytoplasm</keyword>
<dbReference type="InterPro" id="IPR049560">
    <property type="entry name" value="MeTrfase_RsmB-F_NOP2_cat"/>
</dbReference>
<dbReference type="SUPFAM" id="SSF53335">
    <property type="entry name" value="S-adenosyl-L-methionine-dependent methyltransferases"/>
    <property type="match status" value="1"/>
</dbReference>
<evidence type="ECO:0000256" key="12">
    <source>
        <dbReference type="ARBA" id="ARBA00047283"/>
    </source>
</evidence>
<feature type="binding site" evidence="13">
    <location>
        <begin position="255"/>
        <end position="261"/>
    </location>
    <ligand>
        <name>S-adenosyl-L-methionine</name>
        <dbReference type="ChEBI" id="CHEBI:59789"/>
    </ligand>
</feature>
<feature type="domain" description="SAM-dependent MTase RsmB/NOP-type" evidence="14">
    <location>
        <begin position="165"/>
        <end position="438"/>
    </location>
</feature>
<dbReference type="InterPro" id="IPR035926">
    <property type="entry name" value="NusB-like_sf"/>
</dbReference>
<dbReference type="Gene3D" id="3.30.70.1170">
    <property type="entry name" value="Sun protein, domain 3"/>
    <property type="match status" value="1"/>
</dbReference>
<evidence type="ECO:0000256" key="4">
    <source>
        <dbReference type="ARBA" id="ARBA00022490"/>
    </source>
</evidence>
<evidence type="ECO:0000256" key="7">
    <source>
        <dbReference type="ARBA" id="ARBA00022679"/>
    </source>
</evidence>
<comment type="similarity">
    <text evidence="13">Belongs to the class I-like SAM-binding methyltransferase superfamily. RsmB/NOP family.</text>
</comment>
<evidence type="ECO:0000256" key="13">
    <source>
        <dbReference type="PROSITE-ProRule" id="PRU01023"/>
    </source>
</evidence>
<sequence length="438" mass="49966">MNSRKIALKVLDEVLNKGAYSNLALNNAFKDASLEQKDRGFITEIVYGTIKYKESIDSIISLYVKDVNKIDRRVINILRSSIYQLKYLDKVPEYAAVNEAVGIAKKFSLSTSKFVNGVLRNFIRNLDKEPEFKKLNSKLAFKYSFPLWMVDFFINQYGSEKAEEILVGLNMTPKLTVRVNNLKGDYQEVFDSLKEKGYKVSEGYASPEAISIDRGSSIENNEFFKEGKLIVQDESAMLVSPLLDLEENMTVMDLCAAPGGKSTHIAELLNNKGKVLSFDIHKNKLSLIRENAKRLGISIIDARQQDATKLNEELVNTADRILLDVPCSGLGIIRKKPEIKYQKTIKDLKDIRDIQIDIMENAWSYLKSGGVMVYSTCTLNKEENEYNVKEFLRKHENCEVEKIFIGNLPNFIYNEDGTLTILPNEFMDGFYMAKLKKR</sequence>
<evidence type="ECO:0000313" key="16">
    <source>
        <dbReference type="Proteomes" id="UP000512286"/>
    </source>
</evidence>
<dbReference type="NCBIfam" id="TIGR00563">
    <property type="entry name" value="rsmB"/>
    <property type="match status" value="1"/>
</dbReference>
<evidence type="ECO:0000256" key="8">
    <source>
        <dbReference type="ARBA" id="ARBA00022691"/>
    </source>
</evidence>
<dbReference type="Pfam" id="PF22458">
    <property type="entry name" value="RsmF-B_ferredox"/>
    <property type="match status" value="1"/>
</dbReference>
<accession>A0A7D6ZX49</accession>
<dbReference type="GO" id="GO:0006355">
    <property type="term" value="P:regulation of DNA-templated transcription"/>
    <property type="evidence" value="ECO:0007669"/>
    <property type="project" value="InterPro"/>
</dbReference>
<dbReference type="Pfam" id="PF01029">
    <property type="entry name" value="NusB"/>
    <property type="match status" value="1"/>
</dbReference>
<dbReference type="RefSeq" id="WP_181603458.1">
    <property type="nucleotide sequence ID" value="NZ_CP059378.1"/>
</dbReference>
<feature type="active site" description="Nucleophile" evidence="13">
    <location>
        <position position="377"/>
    </location>
</feature>
<dbReference type="InterPro" id="IPR006027">
    <property type="entry name" value="NusB_RsmB_TIM44"/>
</dbReference>
<reference evidence="15 16" key="1">
    <citation type="submission" date="2020-07" db="EMBL/GenBank/DDBJ databases">
        <title>Electron transfer.</title>
        <authorList>
            <person name="Huang L."/>
            <person name="Liu X."/>
            <person name="Zhou S."/>
        </authorList>
    </citation>
    <scope>NUCLEOTIDE SEQUENCE [LARGE SCALE GENOMIC DNA]</scope>
    <source>
        <strain evidence="15 16">Lx1</strain>
    </source>
</reference>
<dbReference type="EC" id="2.1.1.176" evidence="3"/>
<keyword evidence="5" id="KW-0698">rRNA processing</keyword>
<dbReference type="FunFam" id="1.10.940.10:FF:000006">
    <property type="entry name" value="16S rRNA (Cytosine(967)-C(5))-methyltransferase RsmB"/>
    <property type="match status" value="1"/>
</dbReference>
<evidence type="ECO:0000256" key="10">
    <source>
        <dbReference type="ARBA" id="ARBA00030399"/>
    </source>
</evidence>
<dbReference type="InterPro" id="IPR054728">
    <property type="entry name" value="RsmB-like_ferredoxin"/>
</dbReference>
<proteinExistence type="inferred from homology"/>
<dbReference type="NCBIfam" id="NF011494">
    <property type="entry name" value="PRK14902.1"/>
    <property type="match status" value="1"/>
</dbReference>
<dbReference type="KEGG" id="cint:HZF06_10410"/>
<dbReference type="PANTHER" id="PTHR22807">
    <property type="entry name" value="NOP2 YEAST -RELATED NOL1/NOP2/FMU SUN DOMAIN-CONTAINING"/>
    <property type="match status" value="1"/>
</dbReference>
<evidence type="ECO:0000256" key="3">
    <source>
        <dbReference type="ARBA" id="ARBA00012140"/>
    </source>
</evidence>
<dbReference type="FunFam" id="3.30.70.1170:FF:000003">
    <property type="entry name" value="16S rRNA (Cytosine(967)-C(5))-methyltransferase RsmB"/>
    <property type="match status" value="1"/>
</dbReference>
<evidence type="ECO:0000256" key="2">
    <source>
        <dbReference type="ARBA" id="ARBA00004496"/>
    </source>
</evidence>